<dbReference type="Pfam" id="PF01497">
    <property type="entry name" value="Peripla_BP_2"/>
    <property type="match status" value="1"/>
</dbReference>
<feature type="transmembrane region" description="Helical" evidence="1">
    <location>
        <begin position="12"/>
        <end position="32"/>
    </location>
</feature>
<dbReference type="InterPro" id="IPR002491">
    <property type="entry name" value="ABC_transptr_periplasmic_BD"/>
</dbReference>
<dbReference type="Proteomes" id="UP000245657">
    <property type="component" value="Unassembled WGS sequence"/>
</dbReference>
<dbReference type="SUPFAM" id="SSF53807">
    <property type="entry name" value="Helical backbone' metal receptor"/>
    <property type="match status" value="1"/>
</dbReference>
<proteinExistence type="predicted"/>
<keyword evidence="1" id="KW-0472">Membrane</keyword>
<comment type="caution">
    <text evidence="3">The sequence shown here is derived from an EMBL/GenBank/DDBJ whole genome shotgun (WGS) entry which is preliminary data.</text>
</comment>
<evidence type="ECO:0000313" key="4">
    <source>
        <dbReference type="Proteomes" id="UP000245657"/>
    </source>
</evidence>
<evidence type="ECO:0000259" key="2">
    <source>
        <dbReference type="PROSITE" id="PS50983"/>
    </source>
</evidence>
<gene>
    <name evidence="3" type="ORF">DK846_06320</name>
</gene>
<dbReference type="AlphaFoldDB" id="A0A2V2N7U6"/>
<organism evidence="3 4">
    <name type="scientific">Methanospirillum lacunae</name>
    <dbReference type="NCBI Taxonomy" id="668570"/>
    <lineage>
        <taxon>Archaea</taxon>
        <taxon>Methanobacteriati</taxon>
        <taxon>Methanobacteriota</taxon>
        <taxon>Stenosarchaea group</taxon>
        <taxon>Methanomicrobia</taxon>
        <taxon>Methanomicrobiales</taxon>
        <taxon>Methanospirillaceae</taxon>
        <taxon>Methanospirillum</taxon>
    </lineage>
</organism>
<evidence type="ECO:0000256" key="1">
    <source>
        <dbReference type="SAM" id="Phobius"/>
    </source>
</evidence>
<name>A0A2V2N7U6_9EURY</name>
<keyword evidence="4" id="KW-1185">Reference proteome</keyword>
<keyword evidence="1" id="KW-1133">Transmembrane helix</keyword>
<dbReference type="Gene3D" id="1.20.58.2180">
    <property type="match status" value="1"/>
</dbReference>
<feature type="domain" description="Fe/B12 periplasmic-binding" evidence="2">
    <location>
        <begin position="61"/>
        <end position="322"/>
    </location>
</feature>
<dbReference type="EMBL" id="QGMY01000006">
    <property type="protein sequence ID" value="PWR72578.1"/>
    <property type="molecule type" value="Genomic_DNA"/>
</dbReference>
<dbReference type="Gene3D" id="3.40.50.1980">
    <property type="entry name" value="Nitrogenase molybdenum iron protein domain"/>
    <property type="match status" value="2"/>
</dbReference>
<protein>
    <submittedName>
        <fullName evidence="3">ABC transporter substrate-binding protein</fullName>
    </submittedName>
</protein>
<evidence type="ECO:0000313" key="3">
    <source>
        <dbReference type="EMBL" id="PWR72578.1"/>
    </source>
</evidence>
<reference evidence="3 4" key="1">
    <citation type="submission" date="2018-05" db="EMBL/GenBank/DDBJ databases">
        <title>Draft genome of Methanospirillum lacunae Ki8-1.</title>
        <authorList>
            <person name="Dueholm M.S."/>
            <person name="Nielsen P.H."/>
            <person name="Bakmann L.F."/>
            <person name="Otzen D.E."/>
        </authorList>
    </citation>
    <scope>NUCLEOTIDE SEQUENCE [LARGE SCALE GENOMIC DNA]</scope>
    <source>
        <strain evidence="3 4">Ki8-1</strain>
    </source>
</reference>
<dbReference type="PROSITE" id="PS50983">
    <property type="entry name" value="FE_B12_PBP"/>
    <property type="match status" value="1"/>
</dbReference>
<keyword evidence="1" id="KW-0812">Transmembrane</keyword>
<sequence length="353" mass="38967">MDLSRTENGKRILTSILTICILSVFCVCSYASPTENTNQSGGFSITDLSNREISLPGPVSRITSLNPTPTYMAWRLAPDKMTSIDMVSKALTYMLSPEDQKKVLALPVTGVYFKGLNNEQIISLKPDVVVTLTKDPNIDKEQDTFNIPVAAVDKDTLDSFADSYRFMGKLLGNEKEGDELGDYWDDLIKKVTSQVSTIPESKKLKVYYAGGSPDSTTGSKTIISSVIRDAGGIVYPDAVTLTADPSDETIKVPVEDVLKWNPDVIITHSSNLSSQIKTDSAWKDTSAVKNNRVYSIPKYAIPDGITAAIGLVWAADTLYPEQTQLDYKKEIRDFYQNFLQVSDLTDEQISQEN</sequence>
<accession>A0A2V2N7U6</accession>
<dbReference type="PANTHER" id="PTHR30535">
    <property type="entry name" value="VITAMIN B12-BINDING PROTEIN"/>
    <property type="match status" value="1"/>
</dbReference>
<dbReference type="InterPro" id="IPR050902">
    <property type="entry name" value="ABC_Transporter_SBP"/>
</dbReference>
<dbReference type="PANTHER" id="PTHR30535:SF34">
    <property type="entry name" value="MOLYBDATE-BINDING PROTEIN MOLA"/>
    <property type="match status" value="1"/>
</dbReference>